<sequence length="183" mass="20081">MARSSRGRGRGRGCDYATSGRGTTERHFGASGPCLNPRVGRGVRGTRLKYCGEVPKNPDIRPFLDMPEAFALTKKNERNPDNVGMSTLKGYAPSWIRQELWDDLVDKVWSIDGGKAKSKAGKKNYATLVDGSVSKHTCSSVSCAQHRLRLGKKLAREPTIVEVFKETHCKKIISDDGTTSVTP</sequence>
<protein>
    <submittedName>
        <fullName evidence="1">Uncharacterized protein</fullName>
    </submittedName>
</protein>
<dbReference type="EMBL" id="CM042059">
    <property type="protein sequence ID" value="KAI3681094.1"/>
    <property type="molecule type" value="Genomic_DNA"/>
</dbReference>
<name>A0ACB8Y7U1_ARCLA</name>
<reference evidence="2" key="1">
    <citation type="journal article" date="2022" name="Mol. Ecol. Resour.">
        <title>The genomes of chicory, endive, great burdock and yacon provide insights into Asteraceae palaeo-polyploidization history and plant inulin production.</title>
        <authorList>
            <person name="Fan W."/>
            <person name="Wang S."/>
            <person name="Wang H."/>
            <person name="Wang A."/>
            <person name="Jiang F."/>
            <person name="Liu H."/>
            <person name="Zhao H."/>
            <person name="Xu D."/>
            <person name="Zhang Y."/>
        </authorList>
    </citation>
    <scope>NUCLEOTIDE SEQUENCE [LARGE SCALE GENOMIC DNA]</scope>
    <source>
        <strain evidence="2">cv. Niubang</strain>
    </source>
</reference>
<proteinExistence type="predicted"/>
<evidence type="ECO:0000313" key="1">
    <source>
        <dbReference type="EMBL" id="KAI3681094.1"/>
    </source>
</evidence>
<gene>
    <name evidence="1" type="ORF">L6452_35876</name>
</gene>
<keyword evidence="2" id="KW-1185">Reference proteome</keyword>
<evidence type="ECO:0000313" key="2">
    <source>
        <dbReference type="Proteomes" id="UP001055879"/>
    </source>
</evidence>
<reference evidence="1 2" key="2">
    <citation type="journal article" date="2022" name="Mol. Ecol. Resour.">
        <title>The genomes of chicory, endive, great burdock and yacon provide insights into Asteraceae paleo-polyploidization history and plant inulin production.</title>
        <authorList>
            <person name="Fan W."/>
            <person name="Wang S."/>
            <person name="Wang H."/>
            <person name="Wang A."/>
            <person name="Jiang F."/>
            <person name="Liu H."/>
            <person name="Zhao H."/>
            <person name="Xu D."/>
            <person name="Zhang Y."/>
        </authorList>
    </citation>
    <scope>NUCLEOTIDE SEQUENCE [LARGE SCALE GENOMIC DNA]</scope>
    <source>
        <strain evidence="2">cv. Niubang</strain>
    </source>
</reference>
<accession>A0ACB8Y7U1</accession>
<organism evidence="1 2">
    <name type="scientific">Arctium lappa</name>
    <name type="common">Greater burdock</name>
    <name type="synonym">Lappa major</name>
    <dbReference type="NCBI Taxonomy" id="4217"/>
    <lineage>
        <taxon>Eukaryota</taxon>
        <taxon>Viridiplantae</taxon>
        <taxon>Streptophyta</taxon>
        <taxon>Embryophyta</taxon>
        <taxon>Tracheophyta</taxon>
        <taxon>Spermatophyta</taxon>
        <taxon>Magnoliopsida</taxon>
        <taxon>eudicotyledons</taxon>
        <taxon>Gunneridae</taxon>
        <taxon>Pentapetalae</taxon>
        <taxon>asterids</taxon>
        <taxon>campanulids</taxon>
        <taxon>Asterales</taxon>
        <taxon>Asteraceae</taxon>
        <taxon>Carduoideae</taxon>
        <taxon>Cardueae</taxon>
        <taxon>Arctiinae</taxon>
        <taxon>Arctium</taxon>
    </lineage>
</organism>
<comment type="caution">
    <text evidence="1">The sequence shown here is derived from an EMBL/GenBank/DDBJ whole genome shotgun (WGS) entry which is preliminary data.</text>
</comment>
<dbReference type="Proteomes" id="UP001055879">
    <property type="component" value="Linkage Group LG13"/>
</dbReference>